<dbReference type="NCBIfam" id="TIGR01263">
    <property type="entry name" value="4HPPD"/>
    <property type="match status" value="1"/>
</dbReference>
<feature type="domain" description="VOC" evidence="6">
    <location>
        <begin position="2"/>
        <end position="125"/>
    </location>
</feature>
<evidence type="ECO:0000259" key="6">
    <source>
        <dbReference type="PROSITE" id="PS51819"/>
    </source>
</evidence>
<sequence length="340" mass="38871">MNIDHIHFYVENANQTRDWLIQTMGLQSLGQKVETHTQTEYVGNAHLLFLVSAPLTSLSPVADYLKKHPSGVVDLAFQIQDLELMLTKVLDLGIQIFQKKVSSTGEIQSFKIKGWGDYYHTLVKNKASISRVNELSESSVQITAIDHLVLNVHSGQLDLAVDWYKTLFDFQVQQIFTIQTNYSGLYSKALIDNTGQLQFNINEPSTHNSQIQTFLEYNHGAGIQHIALYTQNIFQAVSDLRKKGLGFLPIPKSYYAALKYRSQKLLNFAFNAQEWQALEALEILLDWSDQQPEALLMQIFTQPIFDQPTFFFELIERRQQKKGFGEGNFLALFQAIETLL</sequence>
<feature type="domain" description="VOC" evidence="6">
    <location>
        <begin position="144"/>
        <end position="302"/>
    </location>
</feature>
<dbReference type="InterPro" id="IPR041735">
    <property type="entry name" value="4OHPhenylPyrv_dOase_C"/>
</dbReference>
<keyword evidence="4 5" id="KW-0408">Iron</keyword>
<dbReference type="PROSITE" id="PS51819">
    <property type="entry name" value="VOC"/>
    <property type="match status" value="2"/>
</dbReference>
<gene>
    <name evidence="7" type="primary">hppD</name>
    <name evidence="7" type="ORF">KA717_38805</name>
</gene>
<dbReference type="InterPro" id="IPR037523">
    <property type="entry name" value="VOC_core"/>
</dbReference>
<feature type="binding site" evidence="5">
    <location>
        <position position="313"/>
    </location>
    <ligand>
        <name>Fe cation</name>
        <dbReference type="ChEBI" id="CHEBI:24875"/>
    </ligand>
</feature>
<evidence type="ECO:0000256" key="4">
    <source>
        <dbReference type="ARBA" id="ARBA00023004"/>
    </source>
</evidence>
<keyword evidence="2 5" id="KW-0479">Metal-binding</keyword>
<protein>
    <submittedName>
        <fullName evidence="7">4-hydroxyphenylpyruvate dioxygenase</fullName>
        <ecNumber evidence="7">1.13.11.27</ecNumber>
    </submittedName>
</protein>
<dbReference type="GO" id="GO:0006572">
    <property type="term" value="P:L-tyrosine catabolic process"/>
    <property type="evidence" value="ECO:0007669"/>
    <property type="project" value="TreeGrafter"/>
</dbReference>
<feature type="binding site" evidence="5">
    <location>
        <position position="147"/>
    </location>
    <ligand>
        <name>Fe cation</name>
        <dbReference type="ChEBI" id="CHEBI:24875"/>
    </ligand>
</feature>
<name>A0A977KWK8_9CYAN</name>
<dbReference type="CDD" id="cd07250">
    <property type="entry name" value="HPPD_C_like"/>
    <property type="match status" value="1"/>
</dbReference>
<dbReference type="PANTHER" id="PTHR11959">
    <property type="entry name" value="4-HYDROXYPHENYLPYRUVATE DIOXYGENASE"/>
    <property type="match status" value="1"/>
</dbReference>
<organism evidence="7">
    <name type="scientific">Woronichinia naegeliana WA131</name>
    <dbReference type="NCBI Taxonomy" id="2824559"/>
    <lineage>
        <taxon>Bacteria</taxon>
        <taxon>Bacillati</taxon>
        <taxon>Cyanobacteriota</taxon>
        <taxon>Cyanophyceae</taxon>
        <taxon>Synechococcales</taxon>
        <taxon>Coelosphaeriaceae</taxon>
        <taxon>Woronichinia</taxon>
    </lineage>
</organism>
<reference evidence="7" key="1">
    <citation type="submission" date="2021-04" db="EMBL/GenBank/DDBJ databases">
        <title>Genome sequence of Woronichinia naegeliana from Washington state freshwater lake bloom.</title>
        <authorList>
            <person name="Dreher T.W."/>
        </authorList>
    </citation>
    <scope>NUCLEOTIDE SEQUENCE</scope>
    <source>
        <strain evidence="7">WA131</strain>
    </source>
</reference>
<dbReference type="KEGG" id="wna:KA717_38805"/>
<evidence type="ECO:0000256" key="5">
    <source>
        <dbReference type="PIRSR" id="PIRSR009283-1"/>
    </source>
</evidence>
<comment type="cofactor">
    <cofactor evidence="5">
        <name>Fe cation</name>
        <dbReference type="ChEBI" id="CHEBI:24875"/>
    </cofactor>
    <text evidence="5">Binds 1 Fe cation per subunit.</text>
</comment>
<keyword evidence="3" id="KW-0677">Repeat</keyword>
<dbReference type="PIRSF" id="PIRSF009283">
    <property type="entry name" value="HPP_dOase"/>
    <property type="match status" value="1"/>
</dbReference>
<proteinExistence type="inferred from homology"/>
<dbReference type="Gene3D" id="3.10.180.10">
    <property type="entry name" value="2,3-Dihydroxybiphenyl 1,2-Dioxygenase, domain 1"/>
    <property type="match status" value="2"/>
</dbReference>
<dbReference type="CDD" id="cd08342">
    <property type="entry name" value="HPPD_N_like"/>
    <property type="match status" value="1"/>
</dbReference>
<keyword evidence="7" id="KW-0560">Oxidoreductase</keyword>
<dbReference type="EMBL" id="CP073041">
    <property type="protein sequence ID" value="UXE61263.1"/>
    <property type="molecule type" value="Genomic_DNA"/>
</dbReference>
<accession>A0A977KWK8</accession>
<dbReference type="InterPro" id="IPR005956">
    <property type="entry name" value="4OHPhenylPyrv_dOase"/>
</dbReference>
<dbReference type="AlphaFoldDB" id="A0A977KWK8"/>
<dbReference type="EC" id="1.13.11.27" evidence="7"/>
<dbReference type="GO" id="GO:0003868">
    <property type="term" value="F:4-hydroxyphenylpyruvate dioxygenase activity"/>
    <property type="evidence" value="ECO:0007669"/>
    <property type="project" value="UniProtKB-EC"/>
</dbReference>
<dbReference type="InterPro" id="IPR041736">
    <property type="entry name" value="4OHPhenylPyrv_dOase_N"/>
</dbReference>
<feature type="binding site" evidence="5">
    <location>
        <position position="225"/>
    </location>
    <ligand>
        <name>Fe cation</name>
        <dbReference type="ChEBI" id="CHEBI:24875"/>
    </ligand>
</feature>
<dbReference type="Pfam" id="PF00903">
    <property type="entry name" value="Glyoxalase"/>
    <property type="match status" value="1"/>
</dbReference>
<evidence type="ECO:0000256" key="2">
    <source>
        <dbReference type="ARBA" id="ARBA00022723"/>
    </source>
</evidence>
<evidence type="ECO:0000313" key="7">
    <source>
        <dbReference type="EMBL" id="UXE61263.1"/>
    </source>
</evidence>
<dbReference type="Proteomes" id="UP001065613">
    <property type="component" value="Chromosome"/>
</dbReference>
<keyword evidence="7" id="KW-0223">Dioxygenase</keyword>
<evidence type="ECO:0000256" key="3">
    <source>
        <dbReference type="ARBA" id="ARBA00022737"/>
    </source>
</evidence>
<dbReference type="InterPro" id="IPR029068">
    <property type="entry name" value="Glyas_Bleomycin-R_OHBP_Dase"/>
</dbReference>
<dbReference type="PANTHER" id="PTHR11959:SF1">
    <property type="entry name" value="4-HYDROXYPHENYLPYRUVATE DIOXYGENASE"/>
    <property type="match status" value="1"/>
</dbReference>
<evidence type="ECO:0000256" key="1">
    <source>
        <dbReference type="ARBA" id="ARBA00005877"/>
    </source>
</evidence>
<dbReference type="SUPFAM" id="SSF54593">
    <property type="entry name" value="Glyoxalase/Bleomycin resistance protein/Dihydroxybiphenyl dioxygenase"/>
    <property type="match status" value="1"/>
</dbReference>
<comment type="similarity">
    <text evidence="1">Belongs to the 4HPPD family.</text>
</comment>
<dbReference type="GO" id="GO:0046872">
    <property type="term" value="F:metal ion binding"/>
    <property type="evidence" value="ECO:0007669"/>
    <property type="project" value="UniProtKB-KW"/>
</dbReference>
<dbReference type="InterPro" id="IPR004360">
    <property type="entry name" value="Glyas_Fos-R_dOase_dom"/>
</dbReference>